<keyword evidence="1" id="KW-0732">Signal</keyword>
<accession>A0A7X0MJ28</accession>
<dbReference type="SUPFAM" id="SSF49899">
    <property type="entry name" value="Concanavalin A-like lectins/glucanases"/>
    <property type="match status" value="1"/>
</dbReference>
<sequence>MKKLSLIGAVVLIVTLFLYACKKEQKESQNTLNNTKNLSATKTSGATGLLGTPFTTAYVEVNSNNFVNPGCYTYGTASTQLFGVSVIFAANINSTNGVPTLSFNPQVQDVLSSGKVAYLQSLGIKVVLDVLGNHQNAGWGCFTSYADADAFAVQCANAVQQYGLDGIDIDDEYSTCTSNDGSLVLAAAALRARLGSSKLITMAAFNQANYFSSVYNGQKLGDILDYVFEQSYFSTDYAGRLQPYINAGVSVSKLGLGTDLGNNDQAAVATYVKNNGLASAMVYNVANNSQAKLSSISTVLYSSPTTVKSNCIDGGGSTAANQSLGFDGGSKYLNTNSFNLSGTGLTYEGWIKPTAFKSAFPNISTVMGIEVSDTNVALLRLGDAGLANNKLQFVLNTGGTTPNKLNGVTALNANTWYHVAATYDGTSMKIYINGVLDASMSASGTISANGTLQMSRSYDANRGFAGQFDELRVWKVAQPQTAIQANKCSVSASSASLEAYWKFNEGSGTTTADATGHGHTAALTNMSSTDWMTSVPCP</sequence>
<dbReference type="GO" id="GO:0004553">
    <property type="term" value="F:hydrolase activity, hydrolyzing O-glycosyl compounds"/>
    <property type="evidence" value="ECO:0007669"/>
    <property type="project" value="InterPro"/>
</dbReference>
<comment type="similarity">
    <text evidence="6">Belongs to the glycosyl hydrolase 18 family.</text>
</comment>
<dbReference type="PROSITE" id="PS51910">
    <property type="entry name" value="GH18_2"/>
    <property type="match status" value="1"/>
</dbReference>
<keyword evidence="4 5" id="KW-0326">Glycosidase</keyword>
<organism evidence="8 9">
    <name type="scientific">Pedobacter cryoconitis</name>
    <dbReference type="NCBI Taxonomy" id="188932"/>
    <lineage>
        <taxon>Bacteria</taxon>
        <taxon>Pseudomonadati</taxon>
        <taxon>Bacteroidota</taxon>
        <taxon>Sphingobacteriia</taxon>
        <taxon>Sphingobacteriales</taxon>
        <taxon>Sphingobacteriaceae</taxon>
        <taxon>Pedobacter</taxon>
    </lineage>
</organism>
<dbReference type="InterPro" id="IPR013320">
    <property type="entry name" value="ConA-like_dom_sf"/>
</dbReference>
<evidence type="ECO:0000313" key="8">
    <source>
        <dbReference type="EMBL" id="MBB6499175.1"/>
    </source>
</evidence>
<dbReference type="InterPro" id="IPR006558">
    <property type="entry name" value="LamG-like"/>
</dbReference>
<name>A0A7X0MJ28_9SPHI</name>
<dbReference type="EMBL" id="JACHCC010000003">
    <property type="protein sequence ID" value="MBB6499175.1"/>
    <property type="molecule type" value="Genomic_DNA"/>
</dbReference>
<evidence type="ECO:0000313" key="9">
    <source>
        <dbReference type="Proteomes" id="UP000521017"/>
    </source>
</evidence>
<evidence type="ECO:0000256" key="2">
    <source>
        <dbReference type="ARBA" id="ARBA00022801"/>
    </source>
</evidence>
<keyword evidence="2 5" id="KW-0378">Hydrolase</keyword>
<dbReference type="Proteomes" id="UP000521017">
    <property type="component" value="Unassembled WGS sequence"/>
</dbReference>
<evidence type="ECO:0000256" key="4">
    <source>
        <dbReference type="ARBA" id="ARBA00023295"/>
    </source>
</evidence>
<dbReference type="Pfam" id="PF00704">
    <property type="entry name" value="Glyco_hydro_18"/>
    <property type="match status" value="1"/>
</dbReference>
<dbReference type="InterPro" id="IPR017853">
    <property type="entry name" value="GH"/>
</dbReference>
<feature type="domain" description="GH18" evidence="7">
    <location>
        <begin position="53"/>
        <end position="303"/>
    </location>
</feature>
<evidence type="ECO:0000256" key="6">
    <source>
        <dbReference type="RuleBase" id="RU004453"/>
    </source>
</evidence>
<comment type="caution">
    <text evidence="8">The sequence shown here is derived from an EMBL/GenBank/DDBJ whole genome shotgun (WGS) entry which is preliminary data.</text>
</comment>
<reference evidence="8 9" key="1">
    <citation type="submission" date="2020-08" db="EMBL/GenBank/DDBJ databases">
        <title>Genomic Encyclopedia of Type Strains, Phase IV (KMG-V): Genome sequencing to study the core and pangenomes of soil and plant-associated prokaryotes.</title>
        <authorList>
            <person name="Whitman W."/>
        </authorList>
    </citation>
    <scope>NUCLEOTIDE SEQUENCE [LARGE SCALE GENOMIC DNA]</scope>
    <source>
        <strain evidence="8 9">M2T3</strain>
    </source>
</reference>
<dbReference type="PROSITE" id="PS51257">
    <property type="entry name" value="PROKAR_LIPOPROTEIN"/>
    <property type="match status" value="1"/>
</dbReference>
<dbReference type="SMART" id="SM00560">
    <property type="entry name" value="LamGL"/>
    <property type="match status" value="1"/>
</dbReference>
<dbReference type="InterPro" id="IPR001223">
    <property type="entry name" value="Glyco_hydro18_cat"/>
</dbReference>
<dbReference type="AlphaFoldDB" id="A0A7X0MJ28"/>
<keyword evidence="3" id="KW-1015">Disulfide bond</keyword>
<dbReference type="PROSITE" id="PS01095">
    <property type="entry name" value="GH18_1"/>
    <property type="match status" value="1"/>
</dbReference>
<dbReference type="Gene3D" id="3.20.20.80">
    <property type="entry name" value="Glycosidases"/>
    <property type="match status" value="1"/>
</dbReference>
<evidence type="ECO:0000256" key="1">
    <source>
        <dbReference type="ARBA" id="ARBA00022729"/>
    </source>
</evidence>
<dbReference type="Pfam" id="PF13385">
    <property type="entry name" value="Laminin_G_3"/>
    <property type="match status" value="1"/>
</dbReference>
<dbReference type="Gene3D" id="2.60.120.200">
    <property type="match status" value="1"/>
</dbReference>
<dbReference type="GO" id="GO:0005975">
    <property type="term" value="P:carbohydrate metabolic process"/>
    <property type="evidence" value="ECO:0007669"/>
    <property type="project" value="InterPro"/>
</dbReference>
<evidence type="ECO:0000259" key="7">
    <source>
        <dbReference type="PROSITE" id="PS51910"/>
    </source>
</evidence>
<dbReference type="SUPFAM" id="SSF51445">
    <property type="entry name" value="(Trans)glycosidases"/>
    <property type="match status" value="1"/>
</dbReference>
<dbReference type="InterPro" id="IPR001579">
    <property type="entry name" value="Glyco_hydro_18_chit_AS"/>
</dbReference>
<protein>
    <recommendedName>
        <fullName evidence="7">GH18 domain-containing protein</fullName>
    </recommendedName>
</protein>
<gene>
    <name evidence="8" type="ORF">HDF25_001316</name>
</gene>
<evidence type="ECO:0000256" key="5">
    <source>
        <dbReference type="RuleBase" id="RU000489"/>
    </source>
</evidence>
<evidence type="ECO:0000256" key="3">
    <source>
        <dbReference type="ARBA" id="ARBA00023157"/>
    </source>
</evidence>
<dbReference type="RefSeq" id="WP_184623914.1">
    <property type="nucleotide sequence ID" value="NZ_JACHCC010000003.1"/>
</dbReference>
<proteinExistence type="inferred from homology"/>